<reference evidence="9" key="1">
    <citation type="submission" date="2017-08" db="EMBL/GenBank/DDBJ databases">
        <authorList>
            <person name="Imhoff J.F."/>
            <person name="Rahn T."/>
            <person name="Kuenzel S."/>
            <person name="Neulinger S.C."/>
        </authorList>
    </citation>
    <scope>NUCLEOTIDE SEQUENCE</scope>
    <source>
        <strain evidence="9">DSM 9154</strain>
    </source>
</reference>
<dbReference type="AlphaFoldDB" id="A0A934QGS0"/>
<name>A0A934QGS0_9PROT</name>
<dbReference type="PANTHER" id="PTHR12677:SF59">
    <property type="entry name" value="GOLGI APPARATUS MEMBRANE PROTEIN TVP38-RELATED"/>
    <property type="match status" value="1"/>
</dbReference>
<evidence type="ECO:0000256" key="7">
    <source>
        <dbReference type="SAM" id="MobiDB-lite"/>
    </source>
</evidence>
<evidence type="ECO:0000256" key="1">
    <source>
        <dbReference type="ARBA" id="ARBA00004651"/>
    </source>
</evidence>
<evidence type="ECO:0000313" key="10">
    <source>
        <dbReference type="Proteomes" id="UP000778970"/>
    </source>
</evidence>
<dbReference type="RefSeq" id="WP_027287215.1">
    <property type="nucleotide sequence ID" value="NZ_NRRE01000020.1"/>
</dbReference>
<dbReference type="InterPro" id="IPR032816">
    <property type="entry name" value="VTT_dom"/>
</dbReference>
<feature type="domain" description="VTT" evidence="8">
    <location>
        <begin position="93"/>
        <end position="209"/>
    </location>
</feature>
<feature type="transmembrane region" description="Helical" evidence="6">
    <location>
        <begin position="157"/>
        <end position="174"/>
    </location>
</feature>
<evidence type="ECO:0000259" key="8">
    <source>
        <dbReference type="Pfam" id="PF09335"/>
    </source>
</evidence>
<reference evidence="9" key="2">
    <citation type="journal article" date="2020" name="Microorganisms">
        <title>Osmotic Adaptation and Compatible Solute Biosynthesis of Phototrophic Bacteria as Revealed from Genome Analyses.</title>
        <authorList>
            <person name="Imhoff J.F."/>
            <person name="Rahn T."/>
            <person name="Kunzel S."/>
            <person name="Keller A."/>
            <person name="Neulinger S.C."/>
        </authorList>
    </citation>
    <scope>NUCLEOTIDE SEQUENCE</scope>
    <source>
        <strain evidence="9">DSM 9154</strain>
    </source>
</reference>
<feature type="transmembrane region" description="Helical" evidence="6">
    <location>
        <begin position="104"/>
        <end position="130"/>
    </location>
</feature>
<dbReference type="InterPro" id="IPR015414">
    <property type="entry name" value="TMEM64"/>
</dbReference>
<dbReference type="PANTHER" id="PTHR12677">
    <property type="entry name" value="GOLGI APPARATUS MEMBRANE PROTEIN TVP38-RELATED"/>
    <property type="match status" value="1"/>
</dbReference>
<feature type="region of interest" description="Disordered" evidence="7">
    <location>
        <begin position="1"/>
        <end position="24"/>
    </location>
</feature>
<dbReference type="Proteomes" id="UP000778970">
    <property type="component" value="Unassembled WGS sequence"/>
</dbReference>
<evidence type="ECO:0000256" key="2">
    <source>
        <dbReference type="ARBA" id="ARBA00022475"/>
    </source>
</evidence>
<dbReference type="EMBL" id="NRRE01000020">
    <property type="protein sequence ID" value="MBK1696728.1"/>
    <property type="molecule type" value="Genomic_DNA"/>
</dbReference>
<organism evidence="9 10">
    <name type="scientific">Rhodovibrio salinarum</name>
    <dbReference type="NCBI Taxonomy" id="1087"/>
    <lineage>
        <taxon>Bacteria</taxon>
        <taxon>Pseudomonadati</taxon>
        <taxon>Pseudomonadota</taxon>
        <taxon>Alphaproteobacteria</taxon>
        <taxon>Rhodospirillales</taxon>
        <taxon>Rhodovibrionaceae</taxon>
        <taxon>Rhodovibrio</taxon>
    </lineage>
</organism>
<feature type="transmembrane region" description="Helical" evidence="6">
    <location>
        <begin position="73"/>
        <end position="92"/>
    </location>
</feature>
<keyword evidence="10" id="KW-1185">Reference proteome</keyword>
<keyword evidence="4 6" id="KW-1133">Transmembrane helix</keyword>
<dbReference type="Pfam" id="PF09335">
    <property type="entry name" value="VTT_dom"/>
    <property type="match status" value="1"/>
</dbReference>
<evidence type="ECO:0000256" key="4">
    <source>
        <dbReference type="ARBA" id="ARBA00022989"/>
    </source>
</evidence>
<feature type="transmembrane region" description="Helical" evidence="6">
    <location>
        <begin position="186"/>
        <end position="205"/>
    </location>
</feature>
<evidence type="ECO:0000256" key="3">
    <source>
        <dbReference type="ARBA" id="ARBA00022692"/>
    </source>
</evidence>
<keyword evidence="3 6" id="KW-0812">Transmembrane</keyword>
<comment type="caution">
    <text evidence="9">The sequence shown here is derived from an EMBL/GenBank/DDBJ whole genome shotgun (WGS) entry which is preliminary data.</text>
</comment>
<feature type="transmembrane region" description="Helical" evidence="6">
    <location>
        <begin position="31"/>
        <end position="53"/>
    </location>
</feature>
<evidence type="ECO:0000256" key="5">
    <source>
        <dbReference type="ARBA" id="ARBA00023136"/>
    </source>
</evidence>
<keyword evidence="2 6" id="KW-1003">Cell membrane</keyword>
<dbReference type="GO" id="GO:0005886">
    <property type="term" value="C:plasma membrane"/>
    <property type="evidence" value="ECO:0007669"/>
    <property type="project" value="UniProtKB-SubCell"/>
</dbReference>
<protein>
    <recommendedName>
        <fullName evidence="6">TVP38/TMEM64 family membrane protein</fullName>
    </recommendedName>
</protein>
<evidence type="ECO:0000256" key="6">
    <source>
        <dbReference type="RuleBase" id="RU366058"/>
    </source>
</evidence>
<comment type="similarity">
    <text evidence="6">Belongs to the TVP38/TMEM64 family.</text>
</comment>
<feature type="transmembrane region" description="Helical" evidence="6">
    <location>
        <begin position="225"/>
        <end position="248"/>
    </location>
</feature>
<gene>
    <name evidence="9" type="ORF">CKO21_05665</name>
</gene>
<sequence>MTGKTDPQTKGDDPVTPHSTTRTHRPGLRRLWPLLVLLTGLGLFFALGLERYLSFQTLSAHRDWLMAQVREAPMLAALAYVGVYAAVAAFSIPGGAVLTTLGGFLFGTWLGTVYAVTGATIGSLAVFLAARTALGDTLRARAGGAVQRMRTGFQENALSYLLFLRLIPIFPFWLVNLVPAFVGVPLGIYVLGTFIGIIPGTLVYASVGNGLDALVTSGGAPSLGIIFQPEILGPIVGLGLLALLPVAYKKWKARQHGTPETRP</sequence>
<proteinExistence type="inferred from homology"/>
<keyword evidence="5 6" id="KW-0472">Membrane</keyword>
<evidence type="ECO:0000313" key="9">
    <source>
        <dbReference type="EMBL" id="MBK1696728.1"/>
    </source>
</evidence>
<accession>A0A934QGS0</accession>
<comment type="subcellular location">
    <subcellularLocation>
        <location evidence="1 6">Cell membrane</location>
        <topology evidence="1 6">Multi-pass membrane protein</topology>
    </subcellularLocation>
</comment>